<evidence type="ECO:0000259" key="4">
    <source>
        <dbReference type="PROSITE" id="PS51715"/>
    </source>
</evidence>
<sequence length="77" mass="8559">MGGITMQFCETMTESGYGVQVVEVKDDHSYSLNVNALKEILMQDDVKDLPVVVVSLAGAYRGGKSFMLNFFLRYLTS</sequence>
<dbReference type="Proteomes" id="UP000037510">
    <property type="component" value="Unassembled WGS sequence"/>
</dbReference>
<evidence type="ECO:0000256" key="2">
    <source>
        <dbReference type="ARBA" id="ARBA00023134"/>
    </source>
</evidence>
<keyword evidence="6" id="KW-1185">Reference proteome</keyword>
<dbReference type="Pfam" id="PF02263">
    <property type="entry name" value="GBP"/>
    <property type="match status" value="1"/>
</dbReference>
<dbReference type="AlphaFoldDB" id="A0A0L7K1R4"/>
<dbReference type="PANTHER" id="PTHR10751">
    <property type="entry name" value="GUANYLATE BINDING PROTEIN"/>
    <property type="match status" value="1"/>
</dbReference>
<gene>
    <name evidence="5" type="ORF">OBRU01_27143</name>
</gene>
<dbReference type="STRING" id="104452.A0A0L7K1R4"/>
<dbReference type="GO" id="GO:0003924">
    <property type="term" value="F:GTPase activity"/>
    <property type="evidence" value="ECO:0007669"/>
    <property type="project" value="InterPro"/>
</dbReference>
<evidence type="ECO:0000313" key="6">
    <source>
        <dbReference type="Proteomes" id="UP000037510"/>
    </source>
</evidence>
<keyword evidence="2" id="KW-0342">GTP-binding</keyword>
<dbReference type="InterPro" id="IPR015894">
    <property type="entry name" value="Guanylate-bd_N"/>
</dbReference>
<evidence type="ECO:0000256" key="3">
    <source>
        <dbReference type="PROSITE-ProRule" id="PRU01052"/>
    </source>
</evidence>
<reference evidence="5 6" key="1">
    <citation type="journal article" date="2015" name="Genome Biol. Evol.">
        <title>The genome of winter moth (Operophtera brumata) provides a genomic perspective on sexual dimorphism and phenology.</title>
        <authorList>
            <person name="Derks M.F."/>
            <person name="Smit S."/>
            <person name="Salis L."/>
            <person name="Schijlen E."/>
            <person name="Bossers A."/>
            <person name="Mateman C."/>
            <person name="Pijl A.S."/>
            <person name="de Ridder D."/>
            <person name="Groenen M.A."/>
            <person name="Visser M.E."/>
            <person name="Megens H.J."/>
        </authorList>
    </citation>
    <scope>NUCLEOTIDE SEQUENCE [LARGE SCALE GENOMIC DNA]</scope>
    <source>
        <strain evidence="5">WM2013NL</strain>
        <tissue evidence="5">Head and thorax</tissue>
    </source>
</reference>
<dbReference type="GO" id="GO:0005525">
    <property type="term" value="F:GTP binding"/>
    <property type="evidence" value="ECO:0007669"/>
    <property type="project" value="UniProtKB-KW"/>
</dbReference>
<feature type="domain" description="GB1/RHD3-type G" evidence="4">
    <location>
        <begin position="48"/>
        <end position="77"/>
    </location>
</feature>
<dbReference type="Gene3D" id="3.40.50.300">
    <property type="entry name" value="P-loop containing nucleotide triphosphate hydrolases"/>
    <property type="match status" value="1"/>
</dbReference>
<dbReference type="InterPro" id="IPR030386">
    <property type="entry name" value="G_GB1_RHD3_dom"/>
</dbReference>
<accession>A0A0L7K1R4</accession>
<feature type="non-terminal residue" evidence="5">
    <location>
        <position position="1"/>
    </location>
</feature>
<dbReference type="EMBL" id="JTDY01018690">
    <property type="protein sequence ID" value="KOB51810.1"/>
    <property type="molecule type" value="Genomic_DNA"/>
</dbReference>
<feature type="non-terminal residue" evidence="5">
    <location>
        <position position="77"/>
    </location>
</feature>
<name>A0A0L7K1R4_OPEBR</name>
<dbReference type="PROSITE" id="PS51715">
    <property type="entry name" value="G_GB1_RHD3"/>
    <property type="match status" value="1"/>
</dbReference>
<keyword evidence="1" id="KW-0547">Nucleotide-binding</keyword>
<organism evidence="5 6">
    <name type="scientific">Operophtera brumata</name>
    <name type="common">Winter moth</name>
    <name type="synonym">Phalaena brumata</name>
    <dbReference type="NCBI Taxonomy" id="104452"/>
    <lineage>
        <taxon>Eukaryota</taxon>
        <taxon>Metazoa</taxon>
        <taxon>Ecdysozoa</taxon>
        <taxon>Arthropoda</taxon>
        <taxon>Hexapoda</taxon>
        <taxon>Insecta</taxon>
        <taxon>Pterygota</taxon>
        <taxon>Neoptera</taxon>
        <taxon>Endopterygota</taxon>
        <taxon>Lepidoptera</taxon>
        <taxon>Glossata</taxon>
        <taxon>Ditrysia</taxon>
        <taxon>Geometroidea</taxon>
        <taxon>Geometridae</taxon>
        <taxon>Larentiinae</taxon>
        <taxon>Operophtera</taxon>
    </lineage>
</organism>
<comment type="caution">
    <text evidence="5">The sequence shown here is derived from an EMBL/GenBank/DDBJ whole genome shotgun (WGS) entry which is preliminary data.</text>
</comment>
<comment type="similarity">
    <text evidence="3">Belongs to the TRAFAC class dynamin-like GTPase superfamily. GB1/RHD3 GTPase family.</text>
</comment>
<evidence type="ECO:0000256" key="1">
    <source>
        <dbReference type="ARBA" id="ARBA00022741"/>
    </source>
</evidence>
<evidence type="ECO:0000313" key="5">
    <source>
        <dbReference type="EMBL" id="KOB51810.1"/>
    </source>
</evidence>
<dbReference type="InterPro" id="IPR027417">
    <property type="entry name" value="P-loop_NTPase"/>
</dbReference>
<proteinExistence type="inferred from homology"/>
<protein>
    <submittedName>
        <fullName evidence="5">Guanylate-binding protein</fullName>
    </submittedName>
</protein>